<dbReference type="GO" id="GO:0006310">
    <property type="term" value="P:DNA recombination"/>
    <property type="evidence" value="ECO:0007669"/>
    <property type="project" value="UniProtKB-KW"/>
</dbReference>
<dbReference type="Gene3D" id="1.10.443.10">
    <property type="entry name" value="Intergrase catalytic core"/>
    <property type="match status" value="1"/>
</dbReference>
<dbReference type="GO" id="GO:0015074">
    <property type="term" value="P:DNA integration"/>
    <property type="evidence" value="ECO:0007669"/>
    <property type="project" value="InterPro"/>
</dbReference>
<dbReference type="SUPFAM" id="SSF56349">
    <property type="entry name" value="DNA breaking-rejoining enzymes"/>
    <property type="match status" value="1"/>
</dbReference>
<protein>
    <recommendedName>
        <fullName evidence="2">Tyr recombinase domain-containing protein</fullName>
    </recommendedName>
</protein>
<organism evidence="3">
    <name type="scientific">Pseudomonas putida</name>
    <name type="common">Arthrobacter siderocapsulatus</name>
    <dbReference type="NCBI Taxonomy" id="303"/>
    <lineage>
        <taxon>Bacteria</taxon>
        <taxon>Pseudomonadati</taxon>
        <taxon>Pseudomonadota</taxon>
        <taxon>Gammaproteobacteria</taxon>
        <taxon>Pseudomonadales</taxon>
        <taxon>Pseudomonadaceae</taxon>
        <taxon>Pseudomonas</taxon>
    </lineage>
</organism>
<dbReference type="GO" id="GO:0003677">
    <property type="term" value="F:DNA binding"/>
    <property type="evidence" value="ECO:0007669"/>
    <property type="project" value="InterPro"/>
</dbReference>
<dbReference type="AlphaFoldDB" id="A0A1B2F9K4"/>
<gene>
    <name evidence="3" type="ORF">IEC33019_3408</name>
</gene>
<proteinExistence type="predicted"/>
<sequence>MSDHLMKRDGRFIYRRRFPVEVASIVGRTEFRKALGTSDRKEALQLARVVSVDFDRTCAEALAGSACGGGTGAMQALGGDVPAVTAERILERLRAVVDDATRSAVEALEPSQRQAPTWAAELEWRKAALQAIADGKHPGAADYSPMEALAALRALEALERGEVPTLGQPSTPEPANAVPSIAPVPEHSVPAIPAQRARHGQTTAAEFQRTLDKYLAQATPRRGQQVQTLCRDALRWPATPAEQVQSILDYGQRRLEQGMKASSLNTSTNAILAVLRCMPGWEGIKLPKLDATAKTIRSGAGARKEARQPIPVAMLKACIQNMQDTAPEADCAALLILARYGLRPSELLREGPEALTVREDIMGGKELVFQAGLSGRKTDASRRDLPVHDDDARLFRLVLAERGEHADLGRRTEQRVRRLHDLLGRRLPAGYTLYGVRHTVADLMRHAGATEHEAGAILGHVGKQNMTSIYGGKSALKAQRGLLDKVRQLLESPPA</sequence>
<dbReference type="InterPro" id="IPR002104">
    <property type="entry name" value="Integrase_catalytic"/>
</dbReference>
<dbReference type="InterPro" id="IPR011010">
    <property type="entry name" value="DNA_brk_join_enz"/>
</dbReference>
<dbReference type="PROSITE" id="PS51898">
    <property type="entry name" value="TYR_RECOMBINASE"/>
    <property type="match status" value="1"/>
</dbReference>
<dbReference type="Pfam" id="PF20172">
    <property type="entry name" value="DUF6538"/>
    <property type="match status" value="1"/>
</dbReference>
<evidence type="ECO:0000256" key="1">
    <source>
        <dbReference type="ARBA" id="ARBA00023172"/>
    </source>
</evidence>
<dbReference type="EMBL" id="CP016634">
    <property type="protein sequence ID" value="ANY88932.1"/>
    <property type="molecule type" value="Genomic_DNA"/>
</dbReference>
<dbReference type="InterPro" id="IPR013762">
    <property type="entry name" value="Integrase-like_cat_sf"/>
</dbReference>
<dbReference type="RefSeq" id="WP_099593811.1">
    <property type="nucleotide sequence ID" value="NZ_CP016634.1"/>
</dbReference>
<evidence type="ECO:0000313" key="3">
    <source>
        <dbReference type="EMBL" id="ANY88932.1"/>
    </source>
</evidence>
<feature type="domain" description="Tyr recombinase" evidence="2">
    <location>
        <begin position="309"/>
        <end position="484"/>
    </location>
</feature>
<dbReference type="InterPro" id="IPR046668">
    <property type="entry name" value="DUF6538"/>
</dbReference>
<accession>A0A1B2F9K4</accession>
<evidence type="ECO:0000259" key="2">
    <source>
        <dbReference type="PROSITE" id="PS51898"/>
    </source>
</evidence>
<keyword evidence="1" id="KW-0233">DNA recombination</keyword>
<name>A0A1B2F9K4_PSEPU</name>
<reference evidence="3" key="1">
    <citation type="submission" date="2016-07" db="EMBL/GenBank/DDBJ databases">
        <title>New class B carbapenemase carried by novel plasmid in Pseudomonas putida enviromental strain in eastern Amazonia.</title>
        <authorList>
            <person name="Souza C.O."/>
            <person name="Lima K.V."/>
            <person name="Brasiliense D.M."/>
            <person name="Perez-Chaparro P.J."/>
            <person name="Mamizuka E.M."/>
            <person name="Lima M.O."/>
            <person name="Lima L.N."/>
            <person name="McCulloch J.A."/>
        </authorList>
    </citation>
    <scope>NUCLEOTIDE SEQUENCE [LARGE SCALE GENOMIC DNA]</scope>
    <source>
        <strain evidence="3">IEC33019</strain>
    </source>
</reference>